<keyword evidence="2" id="KW-1003">Cell membrane</keyword>
<dbReference type="EMBL" id="MK821015">
    <property type="protein sequence ID" value="QIJ45802.1"/>
    <property type="molecule type" value="mRNA"/>
</dbReference>
<keyword evidence="9 10" id="KW-0807">Transducer</keyword>
<comment type="similarity">
    <text evidence="10">Belongs to the insect chemoreceptor superfamily. Heteromeric odorant receptor channel (TC 1.A.69) family.</text>
</comment>
<evidence type="ECO:0000313" key="11">
    <source>
        <dbReference type="EMBL" id="QIJ45802.1"/>
    </source>
</evidence>
<protein>
    <recommendedName>
        <fullName evidence="10">Odorant receptor</fullName>
    </recommendedName>
</protein>
<feature type="transmembrane region" description="Helical" evidence="10">
    <location>
        <begin position="158"/>
        <end position="177"/>
    </location>
</feature>
<keyword evidence="5 10" id="KW-0552">Olfaction</keyword>
<comment type="caution">
    <text evidence="10">Lacks conserved residue(s) required for the propagation of feature annotation.</text>
</comment>
<gene>
    <name evidence="11" type="primary">OR24</name>
</gene>
<dbReference type="GO" id="GO:0005886">
    <property type="term" value="C:plasma membrane"/>
    <property type="evidence" value="ECO:0007669"/>
    <property type="project" value="UniProtKB-SubCell"/>
</dbReference>
<evidence type="ECO:0000256" key="5">
    <source>
        <dbReference type="ARBA" id="ARBA00022725"/>
    </source>
</evidence>
<evidence type="ECO:0000256" key="8">
    <source>
        <dbReference type="ARBA" id="ARBA00023170"/>
    </source>
</evidence>
<dbReference type="PANTHER" id="PTHR21137">
    <property type="entry name" value="ODORANT RECEPTOR"/>
    <property type="match status" value="1"/>
</dbReference>
<dbReference type="GO" id="GO:0005549">
    <property type="term" value="F:odorant binding"/>
    <property type="evidence" value="ECO:0007669"/>
    <property type="project" value="InterPro"/>
</dbReference>
<evidence type="ECO:0000256" key="2">
    <source>
        <dbReference type="ARBA" id="ARBA00022475"/>
    </source>
</evidence>
<evidence type="ECO:0000256" key="10">
    <source>
        <dbReference type="RuleBase" id="RU351113"/>
    </source>
</evidence>
<reference evidence="11" key="1">
    <citation type="submission" date="2019-04" db="EMBL/GenBank/DDBJ databases">
        <authorList>
            <person name="Sheng S."/>
        </authorList>
    </citation>
    <scope>NUCLEOTIDE SEQUENCE</scope>
</reference>
<feature type="transmembrane region" description="Helical" evidence="10">
    <location>
        <begin position="198"/>
        <end position="222"/>
    </location>
</feature>
<evidence type="ECO:0000256" key="4">
    <source>
        <dbReference type="ARBA" id="ARBA00022692"/>
    </source>
</evidence>
<keyword evidence="3 10" id="KW-0716">Sensory transduction</keyword>
<evidence type="ECO:0000256" key="9">
    <source>
        <dbReference type="ARBA" id="ARBA00023224"/>
    </source>
</evidence>
<keyword evidence="6 10" id="KW-1133">Transmembrane helix</keyword>
<feature type="transmembrane region" description="Helical" evidence="10">
    <location>
        <begin position="290"/>
        <end position="311"/>
    </location>
</feature>
<dbReference type="Pfam" id="PF02949">
    <property type="entry name" value="7tm_6"/>
    <property type="match status" value="1"/>
</dbReference>
<feature type="transmembrane region" description="Helical" evidence="10">
    <location>
        <begin position="75"/>
        <end position="97"/>
    </location>
</feature>
<keyword evidence="7 10" id="KW-0472">Membrane</keyword>
<proteinExistence type="evidence at transcript level"/>
<dbReference type="GO" id="GO:0007165">
    <property type="term" value="P:signal transduction"/>
    <property type="evidence" value="ECO:0007669"/>
    <property type="project" value="UniProtKB-KW"/>
</dbReference>
<comment type="subcellular location">
    <subcellularLocation>
        <location evidence="1 10">Cell membrane</location>
        <topology evidence="1 10">Multi-pass membrane protein</topology>
    </subcellularLocation>
</comment>
<dbReference type="AlphaFoldDB" id="A0A6M3GU55"/>
<evidence type="ECO:0000256" key="7">
    <source>
        <dbReference type="ARBA" id="ARBA00023136"/>
    </source>
</evidence>
<feature type="transmembrane region" description="Helical" evidence="10">
    <location>
        <begin position="323"/>
        <end position="344"/>
    </location>
</feature>
<dbReference type="PANTHER" id="PTHR21137:SF35">
    <property type="entry name" value="ODORANT RECEPTOR 19A-RELATED"/>
    <property type="match status" value="1"/>
</dbReference>
<evidence type="ECO:0000256" key="1">
    <source>
        <dbReference type="ARBA" id="ARBA00004651"/>
    </source>
</evidence>
<keyword evidence="8 10" id="KW-0675">Receptor</keyword>
<name>A0A6M3GU55_GLYPY</name>
<keyword evidence="4 10" id="KW-0812">Transmembrane</keyword>
<accession>A0A6M3GU55</accession>
<evidence type="ECO:0000256" key="3">
    <source>
        <dbReference type="ARBA" id="ARBA00022606"/>
    </source>
</evidence>
<evidence type="ECO:0000256" key="6">
    <source>
        <dbReference type="ARBA" id="ARBA00022989"/>
    </source>
</evidence>
<dbReference type="InterPro" id="IPR004117">
    <property type="entry name" value="7tm6_olfct_rcpt"/>
</dbReference>
<organism evidence="11">
    <name type="scientific">Glyphodes pyloalis</name>
    <name type="common">Lesser mulberry snout moth</name>
    <dbReference type="NCBI Taxonomy" id="1242752"/>
    <lineage>
        <taxon>Eukaryota</taxon>
        <taxon>Metazoa</taxon>
        <taxon>Ecdysozoa</taxon>
        <taxon>Arthropoda</taxon>
        <taxon>Hexapoda</taxon>
        <taxon>Insecta</taxon>
        <taxon>Pterygota</taxon>
        <taxon>Neoptera</taxon>
        <taxon>Endopterygota</taxon>
        <taxon>Lepidoptera</taxon>
        <taxon>Glossata</taxon>
        <taxon>Ditrysia</taxon>
        <taxon>Pyraloidea</taxon>
        <taxon>Crambidae</taxon>
        <taxon>Spilomelinae</taxon>
        <taxon>Glyphodes</taxon>
    </lineage>
</organism>
<dbReference type="GO" id="GO:0004984">
    <property type="term" value="F:olfactory receptor activity"/>
    <property type="evidence" value="ECO:0007669"/>
    <property type="project" value="InterPro"/>
</dbReference>
<feature type="transmembrane region" description="Helical" evidence="10">
    <location>
        <begin position="45"/>
        <end position="63"/>
    </location>
</feature>
<sequence length="418" mass="47972">MKFTKEVTPTENQTKEHQSNPSNLVTLIVQRIRNIGISLVKDGAIVHWLGRISTIIFCSLYVLQFKAILSAKDDRLFECISEMTFCGMGILKLISLYRNHKHWNFLINAVSELEKEELSNEESFDKYEKDDDVEFTFSYHIVSYTAEFKTVSTVLARIYGFTAIIYVLSPFLEYGFLKDTREDGWPHILPIWPPFDHLSFSGYLFTILLEFIAAVFCVFVHVAFDLTAVGFMIFICGQFVLLRQYSQSIGGNGRQLQLSRKRDERAHHRIARCHKIYERLMIASHVLSTLLKNILGVYFFVATVTLCSVAIRLNSYQEMSSMQLVSLAQYMCATLTQLFLFCYYGDNILEKSSVNQGEGPFGAAHWCLSPQVREELAMLGLGMMMPRHFYAGPFTSLDLPSFIQVVKTAYSYYAVIRN</sequence>